<evidence type="ECO:0008006" key="3">
    <source>
        <dbReference type="Google" id="ProtNLM"/>
    </source>
</evidence>
<sequence>MASIRYPKAPSINVSITHSLLYIQATDSVSLGTIGPEIITIKVGEKEVVFTVHKDFLMYASGWFVNTLTKGFAERDEGVLYYHCRLGDMVGVGSKMDEKLAKLTDLYALADYFDVPYLANAVVDTIYLHYKIFDTCVPTREMVVHAYNRSPENCLFIRFYADTKRMTDEFVEDDESSRDPLPTHFWARYALGLVHGRDRVGLPRSYHKRKKNYEEYLEN</sequence>
<evidence type="ECO:0000313" key="1">
    <source>
        <dbReference type="EMBL" id="KAF2840778.1"/>
    </source>
</evidence>
<comment type="caution">
    <text evidence="1">The sequence shown here is derived from an EMBL/GenBank/DDBJ whole genome shotgun (WGS) entry which is preliminary data.</text>
</comment>
<dbReference type="EMBL" id="MU006092">
    <property type="protein sequence ID" value="KAF2840778.1"/>
    <property type="molecule type" value="Genomic_DNA"/>
</dbReference>
<gene>
    <name evidence="1" type="ORF">M501DRAFT_1056090</name>
</gene>
<dbReference type="InterPro" id="IPR011333">
    <property type="entry name" value="SKP1/BTB/POZ_sf"/>
</dbReference>
<name>A0A9P4VRB5_9PEZI</name>
<organism evidence="1 2">
    <name type="scientific">Patellaria atrata CBS 101060</name>
    <dbReference type="NCBI Taxonomy" id="1346257"/>
    <lineage>
        <taxon>Eukaryota</taxon>
        <taxon>Fungi</taxon>
        <taxon>Dikarya</taxon>
        <taxon>Ascomycota</taxon>
        <taxon>Pezizomycotina</taxon>
        <taxon>Dothideomycetes</taxon>
        <taxon>Dothideomycetes incertae sedis</taxon>
        <taxon>Patellariales</taxon>
        <taxon>Patellariaceae</taxon>
        <taxon>Patellaria</taxon>
    </lineage>
</organism>
<proteinExistence type="predicted"/>
<keyword evidence="2" id="KW-1185">Reference proteome</keyword>
<dbReference type="SUPFAM" id="SSF54695">
    <property type="entry name" value="POZ domain"/>
    <property type="match status" value="1"/>
</dbReference>
<dbReference type="AlphaFoldDB" id="A0A9P4VRB5"/>
<dbReference type="PANTHER" id="PTHR47843:SF2">
    <property type="entry name" value="BTB DOMAIN-CONTAINING PROTEIN"/>
    <property type="match status" value="1"/>
</dbReference>
<dbReference type="PANTHER" id="PTHR47843">
    <property type="entry name" value="BTB DOMAIN-CONTAINING PROTEIN-RELATED"/>
    <property type="match status" value="1"/>
</dbReference>
<evidence type="ECO:0000313" key="2">
    <source>
        <dbReference type="Proteomes" id="UP000799429"/>
    </source>
</evidence>
<dbReference type="Proteomes" id="UP000799429">
    <property type="component" value="Unassembled WGS sequence"/>
</dbReference>
<reference evidence="1" key="1">
    <citation type="journal article" date="2020" name="Stud. Mycol.">
        <title>101 Dothideomycetes genomes: a test case for predicting lifestyles and emergence of pathogens.</title>
        <authorList>
            <person name="Haridas S."/>
            <person name="Albert R."/>
            <person name="Binder M."/>
            <person name="Bloem J."/>
            <person name="Labutti K."/>
            <person name="Salamov A."/>
            <person name="Andreopoulos B."/>
            <person name="Baker S."/>
            <person name="Barry K."/>
            <person name="Bills G."/>
            <person name="Bluhm B."/>
            <person name="Cannon C."/>
            <person name="Castanera R."/>
            <person name="Culley D."/>
            <person name="Daum C."/>
            <person name="Ezra D."/>
            <person name="Gonzalez J."/>
            <person name="Henrissat B."/>
            <person name="Kuo A."/>
            <person name="Liang C."/>
            <person name="Lipzen A."/>
            <person name="Lutzoni F."/>
            <person name="Magnuson J."/>
            <person name="Mondo S."/>
            <person name="Nolan M."/>
            <person name="Ohm R."/>
            <person name="Pangilinan J."/>
            <person name="Park H.-J."/>
            <person name="Ramirez L."/>
            <person name="Alfaro M."/>
            <person name="Sun H."/>
            <person name="Tritt A."/>
            <person name="Yoshinaga Y."/>
            <person name="Zwiers L.-H."/>
            <person name="Turgeon B."/>
            <person name="Goodwin S."/>
            <person name="Spatafora J."/>
            <person name="Crous P."/>
            <person name="Grigoriev I."/>
        </authorList>
    </citation>
    <scope>NUCLEOTIDE SEQUENCE</scope>
    <source>
        <strain evidence="1">CBS 101060</strain>
    </source>
</reference>
<accession>A0A9P4VRB5</accession>
<protein>
    <recommendedName>
        <fullName evidence="3">BTB domain-containing protein</fullName>
    </recommendedName>
</protein>